<dbReference type="PROSITE" id="PS50885">
    <property type="entry name" value="HAMP"/>
    <property type="match status" value="1"/>
</dbReference>
<dbReference type="InterPro" id="IPR001932">
    <property type="entry name" value="PPM-type_phosphatase-like_dom"/>
</dbReference>
<keyword evidence="2" id="KW-1003">Cell membrane</keyword>
<sequence>MVSEKSAIVSRAGKFRLRNVLVVPFVLQILAAVGCVGYLSYRNGEQIVNDIVSQLRQEVSARVYERVQTYLEAPPLVNQINQDAVPLGVLNFDDLEQARPYFWKQVLQFKSIGHAGIANEKGQYLRVGWVNRLVGLEQPQLAQQLIPGGGDLIYYNLDDNGNPTTIEKTTPNYDVRTRPFYRVAVEKKQAGWSEVYINFGYGTLQINASLPYYDAEGKLIGVLTCQMGLDQIRHFLQTLRVGNSGQVFIIEPQGELIATSVKEQPLSVGTGKDTKRLKAQESSNPLMRQSVIYLLDRFKRLEDIHQTVQLDFKLNGERQFIQVSPLTDKYGLNWLSVVVIPEADFMAQIYANTRQTILLCMVAVIVSVGVGIFTASWITRPLNQIARASEYLAGGALNQNVASSRIWEIETLTNSFNSMARQQQESFETLEDKVKERTSELATATKQIAALNQLLKAENLRMSSELDMLKQMQQLILPKPAELAAIEDLDIAGFMEPASEVGGDYYDVLCTNGVVTICIGDVTGHGLESGILMVMTQAAVRTLQEMQESDSVRFLDTLNRTIYKNIQRMNSDKNMTLALLNYAERKISISGQHEETIVVRRGGKIERINMMDLGFPLGLDEDISDWISHVLVDLEPGDGVVLYTDGIPEARNIHKKFYGIERLCEVVSQNWHLSAEQIKEATIADLRKFIGEQKVFDDITLLVLKQQGNIVHNL</sequence>
<dbReference type="CDD" id="cd12913">
    <property type="entry name" value="PDC1_MCP_like"/>
    <property type="match status" value="1"/>
</dbReference>
<evidence type="ECO:0000256" key="8">
    <source>
        <dbReference type="SAM" id="Phobius"/>
    </source>
</evidence>
<dbReference type="HOGENOM" id="CLU_000445_114_10_3"/>
<evidence type="ECO:0000256" key="3">
    <source>
        <dbReference type="ARBA" id="ARBA00022692"/>
    </source>
</evidence>
<evidence type="ECO:0000256" key="1">
    <source>
        <dbReference type="ARBA" id="ARBA00004651"/>
    </source>
</evidence>
<evidence type="ECO:0000256" key="6">
    <source>
        <dbReference type="ARBA" id="ARBA00023136"/>
    </source>
</evidence>
<evidence type="ECO:0000256" key="5">
    <source>
        <dbReference type="ARBA" id="ARBA00022989"/>
    </source>
</evidence>
<feature type="transmembrane region" description="Helical" evidence="8">
    <location>
        <begin position="20"/>
        <end position="41"/>
    </location>
</feature>
<proteinExistence type="predicted"/>
<name>K9VJW7_9CYAN</name>
<keyword evidence="7" id="KW-0175">Coiled coil</keyword>
<dbReference type="GO" id="GO:0016791">
    <property type="term" value="F:phosphatase activity"/>
    <property type="evidence" value="ECO:0007669"/>
    <property type="project" value="TreeGrafter"/>
</dbReference>
<protein>
    <submittedName>
        <fullName evidence="10">Protein serine/threonine phosphatase with Cache sensor</fullName>
    </submittedName>
</protein>
<evidence type="ECO:0000313" key="10">
    <source>
        <dbReference type="EMBL" id="AFZ07792.1"/>
    </source>
</evidence>
<keyword evidence="4" id="KW-0378">Hydrolase</keyword>
<dbReference type="STRING" id="179408.Osc7112_3420"/>
<feature type="transmembrane region" description="Helical" evidence="8">
    <location>
        <begin position="356"/>
        <end position="378"/>
    </location>
</feature>
<dbReference type="SMART" id="SM00331">
    <property type="entry name" value="PP2C_SIG"/>
    <property type="match status" value="1"/>
</dbReference>
<dbReference type="Gene3D" id="6.10.340.10">
    <property type="match status" value="1"/>
</dbReference>
<dbReference type="AlphaFoldDB" id="K9VJW7"/>
<feature type="domain" description="HAMP" evidence="9">
    <location>
        <begin position="376"/>
        <end position="428"/>
    </location>
</feature>
<evidence type="ECO:0000256" key="2">
    <source>
        <dbReference type="ARBA" id="ARBA00022475"/>
    </source>
</evidence>
<dbReference type="GO" id="GO:0005886">
    <property type="term" value="C:plasma membrane"/>
    <property type="evidence" value="ECO:0007669"/>
    <property type="project" value="UniProtKB-SubCell"/>
</dbReference>
<dbReference type="Proteomes" id="UP000010478">
    <property type="component" value="Chromosome"/>
</dbReference>
<keyword evidence="5 8" id="KW-1133">Transmembrane helix</keyword>
<dbReference type="Pfam" id="PF07228">
    <property type="entry name" value="SpoIIE"/>
    <property type="match status" value="1"/>
</dbReference>
<evidence type="ECO:0000256" key="7">
    <source>
        <dbReference type="SAM" id="Coils"/>
    </source>
</evidence>
<dbReference type="RefSeq" id="WP_015177056.1">
    <property type="nucleotide sequence ID" value="NC_019729.1"/>
</dbReference>
<dbReference type="eggNOG" id="COG5000">
    <property type="taxonomic scope" value="Bacteria"/>
</dbReference>
<dbReference type="Gene3D" id="3.60.40.10">
    <property type="entry name" value="PPM-type phosphatase domain"/>
    <property type="match status" value="1"/>
</dbReference>
<dbReference type="OrthoDB" id="9802500at2"/>
<reference evidence="10 11" key="1">
    <citation type="submission" date="2012-05" db="EMBL/GenBank/DDBJ databases">
        <title>Finished chromosome of genome of Oscillatoria sp. PCC 7112.</title>
        <authorList>
            <consortium name="US DOE Joint Genome Institute"/>
            <person name="Gugger M."/>
            <person name="Coursin T."/>
            <person name="Rippka R."/>
            <person name="Tandeau De Marsac N."/>
            <person name="Huntemann M."/>
            <person name="Wei C.-L."/>
            <person name="Han J."/>
            <person name="Detter J.C."/>
            <person name="Han C."/>
            <person name="Tapia R."/>
            <person name="Davenport K."/>
            <person name="Daligault H."/>
            <person name="Erkkila T."/>
            <person name="Gu W."/>
            <person name="Munk A.C.C."/>
            <person name="Teshima H."/>
            <person name="Xu Y."/>
            <person name="Chain P."/>
            <person name="Chen A."/>
            <person name="Krypides N."/>
            <person name="Mavromatis K."/>
            <person name="Markowitz V."/>
            <person name="Szeto E."/>
            <person name="Ivanova N."/>
            <person name="Mikhailova N."/>
            <person name="Ovchinnikova G."/>
            <person name="Pagani I."/>
            <person name="Pati A."/>
            <person name="Goodwin L."/>
            <person name="Peters L."/>
            <person name="Pitluck S."/>
            <person name="Woyke T."/>
            <person name="Kerfeld C."/>
        </authorList>
    </citation>
    <scope>NUCLEOTIDE SEQUENCE [LARGE SCALE GENOMIC DNA]</scope>
    <source>
        <strain evidence="10 11">PCC 7112</strain>
    </source>
</reference>
<dbReference type="PATRIC" id="fig|179408.3.peg.4207"/>
<dbReference type="Pfam" id="PF02743">
    <property type="entry name" value="dCache_1"/>
    <property type="match status" value="1"/>
</dbReference>
<evidence type="ECO:0000256" key="4">
    <source>
        <dbReference type="ARBA" id="ARBA00022801"/>
    </source>
</evidence>
<dbReference type="GO" id="GO:0007165">
    <property type="term" value="P:signal transduction"/>
    <property type="evidence" value="ECO:0007669"/>
    <property type="project" value="InterPro"/>
</dbReference>
<keyword evidence="3 8" id="KW-0812">Transmembrane</keyword>
<dbReference type="Gene3D" id="3.30.450.20">
    <property type="entry name" value="PAS domain"/>
    <property type="match status" value="1"/>
</dbReference>
<keyword evidence="6 8" id="KW-0472">Membrane</keyword>
<accession>K9VJW7</accession>
<evidence type="ECO:0000313" key="11">
    <source>
        <dbReference type="Proteomes" id="UP000010478"/>
    </source>
</evidence>
<keyword evidence="11" id="KW-1185">Reference proteome</keyword>
<evidence type="ECO:0000259" key="9">
    <source>
        <dbReference type="PROSITE" id="PS50885"/>
    </source>
</evidence>
<dbReference type="eggNOG" id="COG2208">
    <property type="taxonomic scope" value="Bacteria"/>
</dbReference>
<dbReference type="PANTHER" id="PTHR43156">
    <property type="entry name" value="STAGE II SPORULATION PROTEIN E-RELATED"/>
    <property type="match status" value="1"/>
</dbReference>
<dbReference type="InterPro" id="IPR003660">
    <property type="entry name" value="HAMP_dom"/>
</dbReference>
<dbReference type="EMBL" id="CP003614">
    <property type="protein sequence ID" value="AFZ07792.1"/>
    <property type="molecule type" value="Genomic_DNA"/>
</dbReference>
<dbReference type="KEGG" id="oni:Osc7112_3420"/>
<dbReference type="PROSITE" id="PS51257">
    <property type="entry name" value="PROKAR_LIPOPROTEIN"/>
    <property type="match status" value="1"/>
</dbReference>
<dbReference type="Pfam" id="PF00672">
    <property type="entry name" value="HAMP"/>
    <property type="match status" value="1"/>
</dbReference>
<organism evidence="10 11">
    <name type="scientific">Phormidium nigroviride PCC 7112</name>
    <dbReference type="NCBI Taxonomy" id="179408"/>
    <lineage>
        <taxon>Bacteria</taxon>
        <taxon>Bacillati</taxon>
        <taxon>Cyanobacteriota</taxon>
        <taxon>Cyanophyceae</taxon>
        <taxon>Oscillatoriophycideae</taxon>
        <taxon>Oscillatoriales</taxon>
        <taxon>Oscillatoriaceae</taxon>
        <taxon>Phormidium</taxon>
    </lineage>
</organism>
<dbReference type="InterPro" id="IPR052016">
    <property type="entry name" value="Bact_Sigma-Reg"/>
</dbReference>
<comment type="subcellular location">
    <subcellularLocation>
        <location evidence="1">Cell membrane</location>
        <topology evidence="1">Multi-pass membrane protein</topology>
    </subcellularLocation>
</comment>
<dbReference type="InterPro" id="IPR033479">
    <property type="entry name" value="dCache_1"/>
</dbReference>
<dbReference type="SUPFAM" id="SSF158472">
    <property type="entry name" value="HAMP domain-like"/>
    <property type="match status" value="1"/>
</dbReference>
<dbReference type="CDD" id="cd06225">
    <property type="entry name" value="HAMP"/>
    <property type="match status" value="1"/>
</dbReference>
<feature type="coiled-coil region" evidence="7">
    <location>
        <begin position="427"/>
        <end position="461"/>
    </location>
</feature>
<gene>
    <name evidence="10" type="ORF">Osc7112_3420</name>
</gene>
<dbReference type="PANTHER" id="PTHR43156:SF2">
    <property type="entry name" value="STAGE II SPORULATION PROTEIN E"/>
    <property type="match status" value="1"/>
</dbReference>
<dbReference type="InterPro" id="IPR036457">
    <property type="entry name" value="PPM-type-like_dom_sf"/>
</dbReference>
<dbReference type="SMART" id="SM00304">
    <property type="entry name" value="HAMP"/>
    <property type="match status" value="1"/>
</dbReference>